<reference evidence="1 2" key="1">
    <citation type="submission" date="2019-08" db="EMBL/GenBank/DDBJ databases">
        <title>Genome of Phaeodactylibacter luteus.</title>
        <authorList>
            <person name="Bowman J.P."/>
        </authorList>
    </citation>
    <scope>NUCLEOTIDE SEQUENCE [LARGE SCALE GENOMIC DNA]</scope>
    <source>
        <strain evidence="1 2">KCTC 42180</strain>
    </source>
</reference>
<dbReference type="AlphaFoldDB" id="A0A5C6S0W1"/>
<proteinExistence type="predicted"/>
<keyword evidence="2" id="KW-1185">Reference proteome</keyword>
<dbReference type="EMBL" id="VOOR01000005">
    <property type="protein sequence ID" value="TXB68003.1"/>
    <property type="molecule type" value="Genomic_DNA"/>
</dbReference>
<evidence type="ECO:0000313" key="2">
    <source>
        <dbReference type="Proteomes" id="UP000321580"/>
    </source>
</evidence>
<gene>
    <name evidence="1" type="ORF">FRY97_03915</name>
</gene>
<dbReference type="OrthoDB" id="880708at2"/>
<accession>A0A5C6S0W1</accession>
<organism evidence="1 2">
    <name type="scientific">Phaeodactylibacter luteus</name>
    <dbReference type="NCBI Taxonomy" id="1564516"/>
    <lineage>
        <taxon>Bacteria</taxon>
        <taxon>Pseudomonadati</taxon>
        <taxon>Bacteroidota</taxon>
        <taxon>Saprospiria</taxon>
        <taxon>Saprospirales</taxon>
        <taxon>Haliscomenobacteraceae</taxon>
        <taxon>Phaeodactylibacter</taxon>
    </lineage>
</organism>
<name>A0A5C6S0W1_9BACT</name>
<sequence length="126" mass="14203">MNEQFVRAKLEQLETELRPNFPILTKAADSILDQDVSSYPIFIVHQLTVDIGIPLIERADGGAAWSVHASTLEELATKKVIEMSRVDDFRKVYKDPQQFFCLFVFSDLGANFLFLPRPDAEEGGGK</sequence>
<protein>
    <submittedName>
        <fullName evidence="1">Uncharacterized protein</fullName>
    </submittedName>
</protein>
<evidence type="ECO:0000313" key="1">
    <source>
        <dbReference type="EMBL" id="TXB68003.1"/>
    </source>
</evidence>
<dbReference type="RefSeq" id="WP_147166124.1">
    <property type="nucleotide sequence ID" value="NZ_VOOR01000005.1"/>
</dbReference>
<comment type="caution">
    <text evidence="1">The sequence shown here is derived from an EMBL/GenBank/DDBJ whole genome shotgun (WGS) entry which is preliminary data.</text>
</comment>
<dbReference type="Proteomes" id="UP000321580">
    <property type="component" value="Unassembled WGS sequence"/>
</dbReference>